<dbReference type="InterPro" id="IPR050491">
    <property type="entry name" value="AmpC-like"/>
</dbReference>
<dbReference type="SUPFAM" id="SSF56601">
    <property type="entry name" value="beta-lactamase/transpeptidase-like"/>
    <property type="match status" value="1"/>
</dbReference>
<name>A0A0D2AEE6_9PEZI</name>
<reference evidence="3 4" key="1">
    <citation type="submission" date="2015-01" db="EMBL/GenBank/DDBJ databases">
        <title>The Genome Sequence of Ochroconis gallopava CBS43764.</title>
        <authorList>
            <consortium name="The Broad Institute Genomics Platform"/>
            <person name="Cuomo C."/>
            <person name="de Hoog S."/>
            <person name="Gorbushina A."/>
            <person name="Stielow B."/>
            <person name="Teixiera M."/>
            <person name="Abouelleil A."/>
            <person name="Chapman S.B."/>
            <person name="Priest M."/>
            <person name="Young S.K."/>
            <person name="Wortman J."/>
            <person name="Nusbaum C."/>
            <person name="Birren B."/>
        </authorList>
    </citation>
    <scope>NUCLEOTIDE SEQUENCE [LARGE SCALE GENOMIC DNA]</scope>
    <source>
        <strain evidence="3 4">CBS 43764</strain>
    </source>
</reference>
<dbReference type="PANTHER" id="PTHR46825:SF9">
    <property type="entry name" value="BETA-LACTAMASE-RELATED DOMAIN-CONTAINING PROTEIN"/>
    <property type="match status" value="1"/>
</dbReference>
<dbReference type="GeneID" id="27311857"/>
<proteinExistence type="inferred from homology"/>
<protein>
    <recommendedName>
        <fullName evidence="2">Beta-lactamase-related domain-containing protein</fullName>
    </recommendedName>
</protein>
<dbReference type="InterPro" id="IPR001466">
    <property type="entry name" value="Beta-lactam-related"/>
</dbReference>
<dbReference type="PANTHER" id="PTHR46825">
    <property type="entry name" value="D-ALANYL-D-ALANINE-CARBOXYPEPTIDASE/ENDOPEPTIDASE AMPH"/>
    <property type="match status" value="1"/>
</dbReference>
<dbReference type="Pfam" id="PF00144">
    <property type="entry name" value="Beta-lactamase"/>
    <property type="match status" value="1"/>
</dbReference>
<dbReference type="Gene3D" id="3.40.710.10">
    <property type="entry name" value="DD-peptidase/beta-lactamase superfamily"/>
    <property type="match status" value="1"/>
</dbReference>
<gene>
    <name evidence="3" type="ORF">PV09_03884</name>
</gene>
<evidence type="ECO:0000313" key="3">
    <source>
        <dbReference type="EMBL" id="KIW05368.1"/>
    </source>
</evidence>
<dbReference type="EMBL" id="KN847538">
    <property type="protein sequence ID" value="KIW05368.1"/>
    <property type="molecule type" value="Genomic_DNA"/>
</dbReference>
<dbReference type="HOGENOM" id="CLU_485887_0_0_1"/>
<dbReference type="InterPro" id="IPR012338">
    <property type="entry name" value="Beta-lactam/transpept-like"/>
</dbReference>
<evidence type="ECO:0000313" key="4">
    <source>
        <dbReference type="Proteomes" id="UP000053259"/>
    </source>
</evidence>
<dbReference type="AlphaFoldDB" id="A0A0D2AEE6"/>
<evidence type="ECO:0000259" key="2">
    <source>
        <dbReference type="Pfam" id="PF00144"/>
    </source>
</evidence>
<organism evidence="3 4">
    <name type="scientific">Verruconis gallopava</name>
    <dbReference type="NCBI Taxonomy" id="253628"/>
    <lineage>
        <taxon>Eukaryota</taxon>
        <taxon>Fungi</taxon>
        <taxon>Dikarya</taxon>
        <taxon>Ascomycota</taxon>
        <taxon>Pezizomycotina</taxon>
        <taxon>Dothideomycetes</taxon>
        <taxon>Pleosporomycetidae</taxon>
        <taxon>Venturiales</taxon>
        <taxon>Sympoventuriaceae</taxon>
        <taxon>Verruconis</taxon>
    </lineage>
</organism>
<feature type="domain" description="Beta-lactamase-related" evidence="2">
    <location>
        <begin position="63"/>
        <end position="386"/>
    </location>
</feature>
<accession>A0A0D2AEE6</accession>
<evidence type="ECO:0000256" key="1">
    <source>
        <dbReference type="ARBA" id="ARBA00038215"/>
    </source>
</evidence>
<dbReference type="Proteomes" id="UP000053259">
    <property type="component" value="Unassembled WGS sequence"/>
</dbReference>
<comment type="similarity">
    <text evidence="1">Belongs to the peptidase S12 family.</text>
</comment>
<sequence length="561" mass="62816">MPPADPPIDRGLIREILTAYQAHSCAIRAEFVSSKSEFKCFLQDFVTADGIDDRCVTNGAQRLFILGSGMKSLINFALYRMIEEGGDVFGNDHEVRRLMANAWEADAFGLYNALRKLRKLPAAMVPAKYTPYLCQLMTHTNAFPAFQRGLIALDGTFIMSEDTFCETVANIMDSIPKPSKGKFCYSNWNTLFLAFIIEHATGEPLSQALKRIVLNYCGMNNTCFDLETLRKKEHMIVSPHVTTAESGLLQTDIPSFLDSGAALAIGGGFSCVEDMTRFLQVLHGRVLNGDERFRDIFFRSEDEITDGECIKRSFLGGIFSDLDSEATGSESFERIPGSKVYTLGRYDGQSIAAISKAGAVRGYASHFFIIPKMGMIMSVMTNTSGVADPSLVVSQFIIQSVLGLKPAIRFSRQMMAEIFKEKQSILKSDTRCHQADKGFSSQECKELQGEYVETLTRRHLIIEQAGQNTLRAYMKESSRSTSIQTTKMKLIKIAENVVTFLPELSNVAIDTYHSWKLVEFQVKRSREGKIYALDRADITSSPKLRSTWYNDFNESFKHVDG</sequence>
<dbReference type="InParanoid" id="A0A0D2AEE6"/>
<dbReference type="RefSeq" id="XP_016215237.1">
    <property type="nucleotide sequence ID" value="XM_016357148.1"/>
</dbReference>
<keyword evidence="4" id="KW-1185">Reference proteome</keyword>
<dbReference type="VEuPathDB" id="FungiDB:PV09_03884"/>